<proteinExistence type="inferred from homology"/>
<dbReference type="Proteomes" id="UP000078383">
    <property type="component" value="Unassembled WGS sequence"/>
</dbReference>
<evidence type="ECO:0000256" key="4">
    <source>
        <dbReference type="ARBA" id="ARBA00022723"/>
    </source>
</evidence>
<dbReference type="AlphaFoldDB" id="A0A175A953"/>
<evidence type="ECO:0000256" key="2">
    <source>
        <dbReference type="ARBA" id="ARBA00006676"/>
    </source>
</evidence>
<dbReference type="Pfam" id="PF00962">
    <property type="entry name" value="A_deaminase"/>
    <property type="match status" value="1"/>
</dbReference>
<accession>A0A175A953</accession>
<protein>
    <recommendedName>
        <fullName evidence="3">adenosine deaminase</fullName>
        <ecNumber evidence="3">3.5.4.4</ecNumber>
    </recommendedName>
</protein>
<keyword evidence="5 8" id="KW-0378">Hydrolase</keyword>
<evidence type="ECO:0000256" key="1">
    <source>
        <dbReference type="ARBA" id="ARBA00001947"/>
    </source>
</evidence>
<evidence type="ECO:0000313" key="8">
    <source>
        <dbReference type="EMBL" id="CUQ93278.1"/>
    </source>
</evidence>
<dbReference type="InterPro" id="IPR032466">
    <property type="entry name" value="Metal_Hydrolase"/>
</dbReference>
<dbReference type="GO" id="GO:0006154">
    <property type="term" value="P:adenosine catabolic process"/>
    <property type="evidence" value="ECO:0007669"/>
    <property type="project" value="TreeGrafter"/>
</dbReference>
<dbReference type="EMBL" id="CZBX01000023">
    <property type="protein sequence ID" value="CUQ93278.1"/>
    <property type="molecule type" value="Genomic_DNA"/>
</dbReference>
<keyword evidence="4" id="KW-0479">Metal-binding</keyword>
<dbReference type="InterPro" id="IPR001365">
    <property type="entry name" value="A_deaminase_dom"/>
</dbReference>
<name>A0A175A953_9FIRM</name>
<evidence type="ECO:0000313" key="9">
    <source>
        <dbReference type="Proteomes" id="UP000078383"/>
    </source>
</evidence>
<dbReference type="OrthoDB" id="9779574at2"/>
<dbReference type="PANTHER" id="PTHR11409">
    <property type="entry name" value="ADENOSINE DEAMINASE"/>
    <property type="match status" value="1"/>
</dbReference>
<gene>
    <name evidence="8" type="ORF">ERS852502_02849</name>
</gene>
<comment type="cofactor">
    <cofactor evidence="1">
        <name>Zn(2+)</name>
        <dbReference type="ChEBI" id="CHEBI:29105"/>
    </cofactor>
</comment>
<reference evidence="8 9" key="1">
    <citation type="submission" date="2015-09" db="EMBL/GenBank/DDBJ databases">
        <authorList>
            <consortium name="Pathogen Informatics"/>
        </authorList>
    </citation>
    <scope>NUCLEOTIDE SEQUENCE [LARGE SCALE GENOMIC DNA]</scope>
    <source>
        <strain evidence="8 9">2789STDY5834889</strain>
    </source>
</reference>
<organism evidence="8 9">
    <name type="scientific">[Ruminococcus] torques</name>
    <dbReference type="NCBI Taxonomy" id="33039"/>
    <lineage>
        <taxon>Bacteria</taxon>
        <taxon>Bacillati</taxon>
        <taxon>Bacillota</taxon>
        <taxon>Clostridia</taxon>
        <taxon>Lachnospirales</taxon>
        <taxon>Lachnospiraceae</taxon>
        <taxon>Mediterraneibacter</taxon>
    </lineage>
</organism>
<dbReference type="GO" id="GO:0046103">
    <property type="term" value="P:inosine biosynthetic process"/>
    <property type="evidence" value="ECO:0007669"/>
    <property type="project" value="TreeGrafter"/>
</dbReference>
<sequence length="328" mass="36591">MTKEDIIKLPKVELHCHLDGSLSQGFVEKRLGRPVGKEELSVSDDCTSLAEYLEKFDLPGQCLRDEEGLEEAGYDVLRSMKQENVIYSEIRFAPLLSETEDMNCNKVIEAVLKGLERGKKDFGIEFGLIVCAMRHHSEEMNWRMIRTAREYLGSGVCAADLAGAEAIYPMSEFKNLFQNTYKIGMPFTIHAGECGSAQNIIDSVEAGARRIGHGIAMRGHSDLIKELAEKGIGIEMCPISNLQTKAVAGTEEYPIREFLNGGLKVTVNTDNRTVSDTTMTKELEFIQKTYGIRDDEIYLLMKNAADVAFATDSVKDKLYRMMGEAYGV</sequence>
<evidence type="ECO:0000256" key="6">
    <source>
        <dbReference type="ARBA" id="ARBA00022833"/>
    </source>
</evidence>
<evidence type="ECO:0000256" key="5">
    <source>
        <dbReference type="ARBA" id="ARBA00022801"/>
    </source>
</evidence>
<dbReference type="Gene3D" id="3.20.20.140">
    <property type="entry name" value="Metal-dependent hydrolases"/>
    <property type="match status" value="1"/>
</dbReference>
<dbReference type="SUPFAM" id="SSF51556">
    <property type="entry name" value="Metallo-dependent hydrolases"/>
    <property type="match status" value="1"/>
</dbReference>
<keyword evidence="6" id="KW-0862">Zinc</keyword>
<dbReference type="PANTHER" id="PTHR11409:SF43">
    <property type="entry name" value="ADENOSINE DEAMINASE"/>
    <property type="match status" value="1"/>
</dbReference>
<dbReference type="GO" id="GO:0004000">
    <property type="term" value="F:adenosine deaminase activity"/>
    <property type="evidence" value="ECO:0007669"/>
    <property type="project" value="UniProtKB-ARBA"/>
</dbReference>
<dbReference type="NCBIfam" id="TIGR01430">
    <property type="entry name" value="aden_deam"/>
    <property type="match status" value="1"/>
</dbReference>
<comment type="similarity">
    <text evidence="2">Belongs to the metallo-dependent hydrolases superfamily. Adenosine and AMP deaminases family.</text>
</comment>
<evidence type="ECO:0000256" key="3">
    <source>
        <dbReference type="ARBA" id="ARBA00012784"/>
    </source>
</evidence>
<dbReference type="EC" id="3.5.4.4" evidence="3"/>
<dbReference type="GO" id="GO:0043103">
    <property type="term" value="P:hypoxanthine salvage"/>
    <property type="evidence" value="ECO:0007669"/>
    <property type="project" value="TreeGrafter"/>
</dbReference>
<dbReference type="GO" id="GO:0046872">
    <property type="term" value="F:metal ion binding"/>
    <property type="evidence" value="ECO:0007669"/>
    <property type="project" value="UniProtKB-KW"/>
</dbReference>
<feature type="domain" description="Adenosine deaminase" evidence="7">
    <location>
        <begin position="10"/>
        <end position="319"/>
    </location>
</feature>
<evidence type="ECO:0000259" key="7">
    <source>
        <dbReference type="Pfam" id="PF00962"/>
    </source>
</evidence>
<dbReference type="InterPro" id="IPR006330">
    <property type="entry name" value="Ado/ade_deaminase"/>
</dbReference>
<dbReference type="GO" id="GO:0005829">
    <property type="term" value="C:cytosol"/>
    <property type="evidence" value="ECO:0007669"/>
    <property type="project" value="TreeGrafter"/>
</dbReference>
<dbReference type="RefSeq" id="WP_055173616.1">
    <property type="nucleotide sequence ID" value="NZ_CZBX01000023.1"/>
</dbReference>